<dbReference type="InterPro" id="IPR053139">
    <property type="entry name" value="Surface_bspA-like"/>
</dbReference>
<organism evidence="1 2">
    <name type="scientific">Entamoeba invadens IP1</name>
    <dbReference type="NCBI Taxonomy" id="370355"/>
    <lineage>
        <taxon>Eukaryota</taxon>
        <taxon>Amoebozoa</taxon>
        <taxon>Evosea</taxon>
        <taxon>Archamoebae</taxon>
        <taxon>Mastigamoebida</taxon>
        <taxon>Entamoebidae</taxon>
        <taxon>Entamoeba</taxon>
    </lineage>
</organism>
<dbReference type="RefSeq" id="XP_004256388.1">
    <property type="nucleotide sequence ID" value="XM_004256340.1"/>
</dbReference>
<dbReference type="Gene3D" id="3.80.10.10">
    <property type="entry name" value="Ribonuclease Inhibitor"/>
    <property type="match status" value="1"/>
</dbReference>
<evidence type="ECO:0000313" key="1">
    <source>
        <dbReference type="EMBL" id="ELP89617.1"/>
    </source>
</evidence>
<accession>A0A0A1U902</accession>
<dbReference type="SUPFAM" id="SSF52058">
    <property type="entry name" value="L domain-like"/>
    <property type="match status" value="1"/>
</dbReference>
<proteinExistence type="predicted"/>
<dbReference type="PANTHER" id="PTHR45661">
    <property type="entry name" value="SURFACE ANTIGEN"/>
    <property type="match status" value="1"/>
</dbReference>
<dbReference type="VEuPathDB" id="AmoebaDB:EIN_201020"/>
<dbReference type="GeneID" id="14888609"/>
<dbReference type="Proteomes" id="UP000014680">
    <property type="component" value="Unassembled WGS sequence"/>
</dbReference>
<dbReference type="EMBL" id="KB206596">
    <property type="protein sequence ID" value="ELP89617.1"/>
    <property type="molecule type" value="Genomic_DNA"/>
</dbReference>
<protein>
    <recommendedName>
        <fullName evidence="3">Leucine rich repeat containing protein BspA family protein</fullName>
    </recommendedName>
</protein>
<dbReference type="PANTHER" id="PTHR45661:SF3">
    <property type="entry name" value="IG-LIKE DOMAIN-CONTAINING PROTEIN"/>
    <property type="match status" value="1"/>
</dbReference>
<dbReference type="AlphaFoldDB" id="A0A0A1U902"/>
<sequence>MIVSQYFVTIDDYIKLECVCKKYKCNMARFHFNPIQINKKTIKYFPNIKTLNLWSFDDENFGNNLIIPFPEEKIVFFKINIWFRVGCSVAELHENTNISFKNIIYLKKERKLGIEMSKNTNELASNCFQDSKKVVLQIPNSVTSIENCCFMCCKLLTSITLSNNLQSIGDSCFEQCTSLVNINIPKRVNKFGVQSFDHCLSLKKITIPHLIKEIPEKCFYQCASLKIVLPNTPILLKDQCFDGCKHVVYQK</sequence>
<name>A0A0A1U902_ENTIV</name>
<dbReference type="InterPro" id="IPR026906">
    <property type="entry name" value="LRR_5"/>
</dbReference>
<gene>
    <name evidence="1" type="ORF">EIN_201020</name>
</gene>
<reference evidence="1 2" key="1">
    <citation type="submission" date="2012-10" db="EMBL/GenBank/DDBJ databases">
        <authorList>
            <person name="Zafar N."/>
            <person name="Inman J."/>
            <person name="Hall N."/>
            <person name="Lorenzi H."/>
            <person name="Caler E."/>
        </authorList>
    </citation>
    <scope>NUCLEOTIDE SEQUENCE [LARGE SCALE GENOMIC DNA]</scope>
    <source>
        <strain evidence="1 2">IP1</strain>
    </source>
</reference>
<evidence type="ECO:0000313" key="2">
    <source>
        <dbReference type="Proteomes" id="UP000014680"/>
    </source>
</evidence>
<keyword evidence="2" id="KW-1185">Reference proteome</keyword>
<dbReference type="Pfam" id="PF13306">
    <property type="entry name" value="LRR_5"/>
    <property type="match status" value="1"/>
</dbReference>
<dbReference type="InterPro" id="IPR032675">
    <property type="entry name" value="LRR_dom_sf"/>
</dbReference>
<evidence type="ECO:0008006" key="3">
    <source>
        <dbReference type="Google" id="ProtNLM"/>
    </source>
</evidence>
<dbReference type="KEGG" id="eiv:EIN_201020"/>